<accession>A0ACC0ZTZ8</accession>
<sequence length="186" mass="20723">MVQSMNSAKKSAAVKLELDDSLADQLGPLHKRSKLKQECEFNTSPFPLPPSMCNPLEEPSPLGLNLKKSPSFLDLIQMKLSEENANLRKRKCKGSVVSASNDKLKASNFPASLLRIGTWEYKSRYEGDLVGKCYFAKHKLVWEVLDGGLKNKIEIQWSDIVAIKATYSDDGPETLDVVVILLCFCC</sequence>
<keyword evidence="2" id="KW-1185">Reference proteome</keyword>
<evidence type="ECO:0000313" key="2">
    <source>
        <dbReference type="Proteomes" id="UP001164250"/>
    </source>
</evidence>
<dbReference type="Proteomes" id="UP001164250">
    <property type="component" value="Chromosome 15"/>
</dbReference>
<name>A0ACC0ZTZ8_9ROSI</name>
<protein>
    <submittedName>
        <fullName evidence="1">Uncharacterized protein</fullName>
    </submittedName>
</protein>
<evidence type="ECO:0000313" key="1">
    <source>
        <dbReference type="EMBL" id="KAJ0075433.1"/>
    </source>
</evidence>
<dbReference type="EMBL" id="CM047910">
    <property type="protein sequence ID" value="KAJ0075433.1"/>
    <property type="molecule type" value="Genomic_DNA"/>
</dbReference>
<comment type="caution">
    <text evidence="1">The sequence shown here is derived from an EMBL/GenBank/DDBJ whole genome shotgun (WGS) entry which is preliminary data.</text>
</comment>
<organism evidence="1 2">
    <name type="scientific">Pistacia atlantica</name>
    <dbReference type="NCBI Taxonomy" id="434234"/>
    <lineage>
        <taxon>Eukaryota</taxon>
        <taxon>Viridiplantae</taxon>
        <taxon>Streptophyta</taxon>
        <taxon>Embryophyta</taxon>
        <taxon>Tracheophyta</taxon>
        <taxon>Spermatophyta</taxon>
        <taxon>Magnoliopsida</taxon>
        <taxon>eudicotyledons</taxon>
        <taxon>Gunneridae</taxon>
        <taxon>Pentapetalae</taxon>
        <taxon>rosids</taxon>
        <taxon>malvids</taxon>
        <taxon>Sapindales</taxon>
        <taxon>Anacardiaceae</taxon>
        <taxon>Pistacia</taxon>
    </lineage>
</organism>
<gene>
    <name evidence="1" type="ORF">Patl1_34824</name>
</gene>
<reference evidence="2" key="1">
    <citation type="journal article" date="2023" name="G3 (Bethesda)">
        <title>Genome assembly and association tests identify interacting loci associated with vigor, precocity, and sex in interspecific pistachio rootstocks.</title>
        <authorList>
            <person name="Palmer W."/>
            <person name="Jacygrad E."/>
            <person name="Sagayaradj S."/>
            <person name="Cavanaugh K."/>
            <person name="Han R."/>
            <person name="Bertier L."/>
            <person name="Beede B."/>
            <person name="Kafkas S."/>
            <person name="Golino D."/>
            <person name="Preece J."/>
            <person name="Michelmore R."/>
        </authorList>
    </citation>
    <scope>NUCLEOTIDE SEQUENCE [LARGE SCALE GENOMIC DNA]</scope>
</reference>
<proteinExistence type="predicted"/>